<comment type="similarity">
    <text evidence="1 5">Belongs to the small Tim family.</text>
</comment>
<keyword evidence="3 5" id="KW-0653">Protein transport</keyword>
<dbReference type="Gene3D" id="1.10.287.810">
    <property type="entry name" value="Mitochondrial import inner membrane translocase subunit tim13 like domains"/>
    <property type="match status" value="1"/>
</dbReference>
<comment type="caution">
    <text evidence="7">The sequence shown here is derived from an EMBL/GenBank/DDBJ whole genome shotgun (WGS) entry which is preliminary data.</text>
</comment>
<keyword evidence="2 5" id="KW-0999">Mitochondrion inner membrane</keyword>
<keyword evidence="2 5" id="KW-0472">Membrane</keyword>
<dbReference type="Proteomes" id="UP001648503">
    <property type="component" value="Unassembled WGS sequence"/>
</dbReference>
<keyword evidence="5" id="KW-0496">Mitochondrion</keyword>
<gene>
    <name evidence="7" type="ORF">BASA50_009428</name>
</gene>
<evidence type="ECO:0000259" key="6">
    <source>
        <dbReference type="Pfam" id="PF02953"/>
    </source>
</evidence>
<feature type="domain" description="Tim10-like" evidence="6">
    <location>
        <begin position="12"/>
        <end position="70"/>
    </location>
</feature>
<accession>A0ABQ8F1M1</accession>
<comment type="domain">
    <text evidence="5">The twin CX3C motif contains 4 conserved Cys residues that form 2 disulfide bonds in the mitochondrial intermembrane space.</text>
</comment>
<evidence type="ECO:0000256" key="1">
    <source>
        <dbReference type="ARBA" id="ARBA00006720"/>
    </source>
</evidence>
<evidence type="ECO:0000256" key="2">
    <source>
        <dbReference type="ARBA" id="ARBA00022792"/>
    </source>
</evidence>
<evidence type="ECO:0000256" key="3">
    <source>
        <dbReference type="ARBA" id="ARBA00022927"/>
    </source>
</evidence>
<organism evidence="7 8">
    <name type="scientific">Batrachochytrium salamandrivorans</name>
    <dbReference type="NCBI Taxonomy" id="1357716"/>
    <lineage>
        <taxon>Eukaryota</taxon>
        <taxon>Fungi</taxon>
        <taxon>Fungi incertae sedis</taxon>
        <taxon>Chytridiomycota</taxon>
        <taxon>Chytridiomycota incertae sedis</taxon>
        <taxon>Chytridiomycetes</taxon>
        <taxon>Rhizophydiales</taxon>
        <taxon>Rhizophydiales incertae sedis</taxon>
        <taxon>Batrachochytrium</taxon>
    </lineage>
</organism>
<proteinExistence type="inferred from homology"/>
<evidence type="ECO:0000256" key="5">
    <source>
        <dbReference type="RuleBase" id="RU367043"/>
    </source>
</evidence>
<keyword evidence="8" id="KW-1185">Reference proteome</keyword>
<evidence type="ECO:0000313" key="8">
    <source>
        <dbReference type="Proteomes" id="UP001648503"/>
    </source>
</evidence>
<comment type="function">
    <text evidence="5">Mitochondrial intermembrane chaperone that participates in the import and insertion of some multi-pass transmembrane proteins into the mitochondrial inner membrane. Also required for the transfer of beta-barrel precursors from the TOM complex to the sorting and assembly machinery (SAM complex) of the outer membrane. Acts as a chaperone-like protein that protects the hydrophobic precursors from aggregation and guide them through the mitochondrial intermembrane space.</text>
</comment>
<keyword evidence="4 5" id="KW-0811">Translocation</keyword>
<evidence type="ECO:0000313" key="7">
    <source>
        <dbReference type="EMBL" id="KAH6590453.1"/>
    </source>
</evidence>
<keyword evidence="5" id="KW-0143">Chaperone</keyword>
<comment type="subunit">
    <text evidence="5">Heterohexamer.</text>
</comment>
<keyword evidence="5" id="KW-1015">Disulfide bond</keyword>
<dbReference type="InterPro" id="IPR035427">
    <property type="entry name" value="Tim10-like_dom_sf"/>
</dbReference>
<keyword evidence="5" id="KW-0813">Transport</keyword>
<dbReference type="SUPFAM" id="SSF144122">
    <property type="entry name" value="Tim10-like"/>
    <property type="match status" value="1"/>
</dbReference>
<name>A0ABQ8F1M1_9FUNG</name>
<reference evidence="7 8" key="1">
    <citation type="submission" date="2021-02" db="EMBL/GenBank/DDBJ databases">
        <title>Variation within the Batrachochytrium salamandrivorans European outbreak.</title>
        <authorList>
            <person name="Kelly M."/>
            <person name="Pasmans F."/>
            <person name="Shea T.P."/>
            <person name="Munoz J.F."/>
            <person name="Carranza S."/>
            <person name="Cuomo C.A."/>
            <person name="Martel A."/>
        </authorList>
    </citation>
    <scope>NUCLEOTIDE SEQUENCE [LARGE SCALE GENOMIC DNA]</scope>
    <source>
        <strain evidence="7 8">AMFP18/2</strain>
    </source>
</reference>
<dbReference type="EMBL" id="JAFCIX010000433">
    <property type="protein sequence ID" value="KAH6590453.1"/>
    <property type="molecule type" value="Genomic_DNA"/>
</dbReference>
<comment type="subcellular location">
    <subcellularLocation>
        <location evidence="5">Mitochondrion inner membrane</location>
        <topology evidence="5">Peripheral membrane protein</topology>
        <orientation evidence="5">Intermembrane side</orientation>
    </subcellularLocation>
</comment>
<dbReference type="Pfam" id="PF02953">
    <property type="entry name" value="zf-Tim10_DDP"/>
    <property type="match status" value="1"/>
</dbReference>
<evidence type="ECO:0000256" key="4">
    <source>
        <dbReference type="ARBA" id="ARBA00023010"/>
    </source>
</evidence>
<dbReference type="InterPro" id="IPR004217">
    <property type="entry name" value="Tim10-like"/>
</dbReference>
<sequence length="85" mass="9738">MHEPVNPEELKQQVLQELAVARFQILANSIVPRCYTKCVDRAGLQLDHTEQACLLRCSKQYQQIMQQVSKVCLSRMAYEANASDQ</sequence>
<protein>
    <recommendedName>
        <fullName evidence="5">Mitochondrial import inner membrane translocase subunit</fullName>
    </recommendedName>
</protein>